<evidence type="ECO:0000313" key="3">
    <source>
        <dbReference type="Proteomes" id="UP000247980"/>
    </source>
</evidence>
<dbReference type="Proteomes" id="UP000247980">
    <property type="component" value="Unassembled WGS sequence"/>
</dbReference>
<evidence type="ECO:0000313" key="2">
    <source>
        <dbReference type="EMBL" id="PYI38460.1"/>
    </source>
</evidence>
<dbReference type="AlphaFoldDB" id="A0A2V5J6W3"/>
<protein>
    <submittedName>
        <fullName evidence="2">Uncharacterized protein</fullName>
    </submittedName>
</protein>
<keyword evidence="1" id="KW-1133">Transmembrane helix</keyword>
<keyword evidence="1" id="KW-0472">Membrane</keyword>
<keyword evidence="1" id="KW-0812">Transmembrane</keyword>
<comment type="caution">
    <text evidence="2">The sequence shown here is derived from an EMBL/GenBank/DDBJ whole genome shotgun (WGS) entry which is preliminary data.</text>
</comment>
<reference evidence="2 3" key="1">
    <citation type="submission" date="2018-05" db="EMBL/GenBank/DDBJ databases">
        <title>Genetic diversity of glacier-inhabiting Cryobacterium bacteria in China and description of Cryobacterium mengkeensis sp. nov. and Arthrobacter glacialis sp. nov.</title>
        <authorList>
            <person name="Liu Q."/>
            <person name="Xin Y.-H."/>
        </authorList>
    </citation>
    <scope>NUCLEOTIDE SEQUENCE [LARGE SCALE GENOMIC DNA]</scope>
    <source>
        <strain evidence="2 3">B7</strain>
    </source>
</reference>
<organism evidence="2 3">
    <name type="scientific">Arthrobacter psychrolactophilus</name>
    <dbReference type="NCBI Taxonomy" id="92442"/>
    <lineage>
        <taxon>Bacteria</taxon>
        <taxon>Bacillati</taxon>
        <taxon>Actinomycetota</taxon>
        <taxon>Actinomycetes</taxon>
        <taxon>Micrococcales</taxon>
        <taxon>Micrococcaceae</taxon>
        <taxon>Arthrobacter</taxon>
    </lineage>
</organism>
<sequence>MRNRGSLLAVLSRDQSMDWLGNALFIVVFVGVIVGVLINFQRHLAHPGGRKGTGAAAGLLSVESRFAPSSYEARIDLERQGQLQAPAPVPGDPMDGLHMAVNDDGIPYRVVISPNNP</sequence>
<name>A0A2V5J6W3_9MICC</name>
<dbReference type="EMBL" id="QJVC01000008">
    <property type="protein sequence ID" value="PYI38460.1"/>
    <property type="molecule type" value="Genomic_DNA"/>
</dbReference>
<evidence type="ECO:0000256" key="1">
    <source>
        <dbReference type="SAM" id="Phobius"/>
    </source>
</evidence>
<keyword evidence="3" id="KW-1185">Reference proteome</keyword>
<proteinExistence type="predicted"/>
<gene>
    <name evidence="2" type="ORF">CVS30_10050</name>
</gene>
<feature type="transmembrane region" description="Helical" evidence="1">
    <location>
        <begin position="20"/>
        <end position="40"/>
    </location>
</feature>
<accession>A0A2V5J6W3</accession>